<dbReference type="GeneID" id="69806519"/>
<dbReference type="Proteomes" id="UP001272987">
    <property type="component" value="Unassembled WGS sequence"/>
</dbReference>
<keyword evidence="3" id="KW-1185">Reference proteome</keyword>
<protein>
    <submittedName>
        <fullName evidence="1">Uncharacterized protein</fullName>
    </submittedName>
</protein>
<evidence type="ECO:0000313" key="4">
    <source>
        <dbReference type="Proteomes" id="UP001282288"/>
    </source>
</evidence>
<name>A0AAP6B6W8_9ACTN</name>
<comment type="caution">
    <text evidence="1">The sequence shown here is derived from an EMBL/GenBank/DDBJ whole genome shotgun (WGS) entry which is preliminary data.</text>
</comment>
<dbReference type="EMBL" id="JARAWP010000053">
    <property type="protein sequence ID" value="MDX3025723.1"/>
    <property type="molecule type" value="Genomic_DNA"/>
</dbReference>
<dbReference type="RefSeq" id="WP_010351974.1">
    <property type="nucleotide sequence ID" value="NZ_BCMK01000079.1"/>
</dbReference>
<accession>A0AAP6B6W8</accession>
<organism evidence="1 4">
    <name type="scientific">Streptomyces acidiscabies</name>
    <dbReference type="NCBI Taxonomy" id="42234"/>
    <lineage>
        <taxon>Bacteria</taxon>
        <taxon>Bacillati</taxon>
        <taxon>Actinomycetota</taxon>
        <taxon>Actinomycetes</taxon>
        <taxon>Kitasatosporales</taxon>
        <taxon>Streptomycetaceae</taxon>
        <taxon>Streptomyces</taxon>
    </lineage>
</organism>
<evidence type="ECO:0000313" key="3">
    <source>
        <dbReference type="Proteomes" id="UP001272987"/>
    </source>
</evidence>
<dbReference type="EMBL" id="JARAWC010000003">
    <property type="protein sequence ID" value="MDX2959153.1"/>
    <property type="molecule type" value="Genomic_DNA"/>
</dbReference>
<proteinExistence type="predicted"/>
<dbReference type="Proteomes" id="UP001282288">
    <property type="component" value="Unassembled WGS sequence"/>
</dbReference>
<dbReference type="AlphaFoldDB" id="A0AAP6B6W8"/>
<gene>
    <name evidence="1" type="ORF">PV399_05380</name>
    <name evidence="2" type="ORF">PV666_48870</name>
</gene>
<evidence type="ECO:0000313" key="2">
    <source>
        <dbReference type="EMBL" id="MDX3025723.1"/>
    </source>
</evidence>
<evidence type="ECO:0000313" key="1">
    <source>
        <dbReference type="EMBL" id="MDX2959153.1"/>
    </source>
</evidence>
<sequence>MTEPQTQTSSAEPFDLSVWGPPVVPVPGCERCAELDGLRAQARRAGDGSLTSDYAVMIRTHDTGHNGTPGTP</sequence>
<reference evidence="1 3" key="1">
    <citation type="journal article" date="2023" name="Microb. Genom.">
        <title>Mesoterricola silvestris gen. nov., sp. nov., Mesoterricola sediminis sp. nov., Geothrix oryzae sp. nov., Geothrix edaphica sp. nov., Geothrix rubra sp. nov., and Geothrix limicola sp. nov., six novel members of Acidobacteriota isolated from soils.</title>
        <authorList>
            <person name="Weisberg A.J."/>
            <person name="Pearce E."/>
            <person name="Kramer C.G."/>
            <person name="Chang J.H."/>
            <person name="Clarke C.R."/>
        </authorList>
    </citation>
    <scope>NUCLEOTIDE SEQUENCE</scope>
    <source>
        <strain evidence="2 3">NB05-1H</strain>
        <strain evidence="1">NRRL_B-16521</strain>
    </source>
</reference>